<dbReference type="RefSeq" id="XP_060337662.1">
    <property type="nucleotide sequence ID" value="XM_060480575.1"/>
</dbReference>
<name>A0AA39U4V4_ARMTA</name>
<dbReference type="GeneID" id="85364123"/>
<gene>
    <name evidence="2" type="ORF">EV420DRAFT_1758938</name>
</gene>
<evidence type="ECO:0000313" key="3">
    <source>
        <dbReference type="Proteomes" id="UP001175211"/>
    </source>
</evidence>
<accession>A0AA39U4V4</accession>
<comment type="caution">
    <text evidence="2">The sequence shown here is derived from an EMBL/GenBank/DDBJ whole genome shotgun (WGS) entry which is preliminary data.</text>
</comment>
<evidence type="ECO:0000313" key="2">
    <source>
        <dbReference type="EMBL" id="KAK0467070.1"/>
    </source>
</evidence>
<proteinExistence type="predicted"/>
<reference evidence="2" key="1">
    <citation type="submission" date="2023-06" db="EMBL/GenBank/DDBJ databases">
        <authorList>
            <consortium name="Lawrence Berkeley National Laboratory"/>
            <person name="Ahrendt S."/>
            <person name="Sahu N."/>
            <person name="Indic B."/>
            <person name="Wong-Bajracharya J."/>
            <person name="Merenyi Z."/>
            <person name="Ke H.-M."/>
            <person name="Monk M."/>
            <person name="Kocsube S."/>
            <person name="Drula E."/>
            <person name="Lipzen A."/>
            <person name="Balint B."/>
            <person name="Henrissat B."/>
            <person name="Andreopoulos B."/>
            <person name="Martin F.M."/>
            <person name="Harder C.B."/>
            <person name="Rigling D."/>
            <person name="Ford K.L."/>
            <person name="Foster G.D."/>
            <person name="Pangilinan J."/>
            <person name="Papanicolaou A."/>
            <person name="Barry K."/>
            <person name="LaButti K."/>
            <person name="Viragh M."/>
            <person name="Koriabine M."/>
            <person name="Yan M."/>
            <person name="Riley R."/>
            <person name="Champramary S."/>
            <person name="Plett K.L."/>
            <person name="Tsai I.J."/>
            <person name="Slot J."/>
            <person name="Sipos G."/>
            <person name="Plett J."/>
            <person name="Nagy L.G."/>
            <person name="Grigoriev I.V."/>
        </authorList>
    </citation>
    <scope>NUCLEOTIDE SEQUENCE</scope>
    <source>
        <strain evidence="2">CCBAS 213</strain>
    </source>
</reference>
<sequence length="141" mass="15533">MSAGDGRYRIVHHGLHYNKYPHTSNSGLPPSPTIENPGQVYPPTDPSKASPTPPLLHHANSSGQFIGNPFLMSEAFGKLDHALGNIIAILELEETSGSNNRLLRRFLDWRDELGAIRTGKKIRTPMHVSPERESEGGLFVD</sequence>
<feature type="region of interest" description="Disordered" evidence="1">
    <location>
        <begin position="20"/>
        <end position="60"/>
    </location>
</feature>
<evidence type="ECO:0000256" key="1">
    <source>
        <dbReference type="SAM" id="MobiDB-lite"/>
    </source>
</evidence>
<feature type="compositionally biased region" description="Polar residues" evidence="1">
    <location>
        <begin position="21"/>
        <end position="36"/>
    </location>
</feature>
<protein>
    <submittedName>
        <fullName evidence="2">Uncharacterized protein</fullName>
    </submittedName>
</protein>
<dbReference type="EMBL" id="JAUEPS010000003">
    <property type="protein sequence ID" value="KAK0467070.1"/>
    <property type="molecule type" value="Genomic_DNA"/>
</dbReference>
<dbReference type="Proteomes" id="UP001175211">
    <property type="component" value="Unassembled WGS sequence"/>
</dbReference>
<dbReference type="AlphaFoldDB" id="A0AA39U4V4"/>
<keyword evidence="3" id="KW-1185">Reference proteome</keyword>
<organism evidence="2 3">
    <name type="scientific">Armillaria tabescens</name>
    <name type="common">Ringless honey mushroom</name>
    <name type="synonym">Agaricus tabescens</name>
    <dbReference type="NCBI Taxonomy" id="1929756"/>
    <lineage>
        <taxon>Eukaryota</taxon>
        <taxon>Fungi</taxon>
        <taxon>Dikarya</taxon>
        <taxon>Basidiomycota</taxon>
        <taxon>Agaricomycotina</taxon>
        <taxon>Agaricomycetes</taxon>
        <taxon>Agaricomycetidae</taxon>
        <taxon>Agaricales</taxon>
        <taxon>Marasmiineae</taxon>
        <taxon>Physalacriaceae</taxon>
        <taxon>Desarmillaria</taxon>
    </lineage>
</organism>